<dbReference type="Gene3D" id="1.10.3630.10">
    <property type="entry name" value="yeast vps74-n-term truncation variant domain like"/>
    <property type="match status" value="1"/>
</dbReference>
<dbReference type="EMBL" id="DF952446">
    <property type="protein sequence ID" value="GAN45947.1"/>
    <property type="molecule type" value="Genomic_DNA"/>
</dbReference>
<dbReference type="Pfam" id="PF05719">
    <property type="entry name" value="GPP34"/>
    <property type="match status" value="1"/>
</dbReference>
<keyword evidence="7" id="KW-1185">Reference proteome</keyword>
<keyword evidence="3" id="KW-0446">Lipid-binding</keyword>
<dbReference type="GO" id="GO:0005737">
    <property type="term" value="C:cytoplasm"/>
    <property type="evidence" value="ECO:0007669"/>
    <property type="project" value="UniProtKB-ARBA"/>
</dbReference>
<evidence type="ECO:0000256" key="1">
    <source>
        <dbReference type="ARBA" id="ARBA00004255"/>
    </source>
</evidence>
<reference evidence="5" key="1">
    <citation type="submission" date="2015-03" db="EMBL/GenBank/DDBJ databases">
        <title>Draft genome sequence of Mizugakiibacter sediminis skMP5.</title>
        <authorList>
            <person name="Watanabe T."/>
            <person name="Kojima H."/>
            <person name="Fukui M."/>
        </authorList>
    </citation>
    <scope>NUCLEOTIDE SEQUENCE</scope>
    <source>
        <strain evidence="5">SkMP5</strain>
    </source>
</reference>
<dbReference type="InterPro" id="IPR038261">
    <property type="entry name" value="GPP34-like_sf"/>
</dbReference>
<dbReference type="InterPro" id="IPR008628">
    <property type="entry name" value="GPP34-like"/>
</dbReference>
<dbReference type="STRING" id="1475481.GCA_000953855_01309"/>
<name>A0A0K8QM46_9GAMM</name>
<evidence type="ECO:0000256" key="4">
    <source>
        <dbReference type="ARBA" id="ARBA00023136"/>
    </source>
</evidence>
<accession>A0A0K8QM46</accession>
<organism evidence="6">
    <name type="scientific">Mizugakiibacter sediminis</name>
    <dbReference type="NCBI Taxonomy" id="1475481"/>
    <lineage>
        <taxon>Bacteria</taxon>
        <taxon>Pseudomonadati</taxon>
        <taxon>Pseudomonadota</taxon>
        <taxon>Gammaproteobacteria</taxon>
        <taxon>Lysobacterales</taxon>
        <taxon>Rhodanobacteraceae</taxon>
        <taxon>Mizugakiibacter</taxon>
    </lineage>
</organism>
<dbReference type="Proteomes" id="UP000253740">
    <property type="component" value="Unassembled WGS sequence"/>
</dbReference>
<reference evidence="6" key="2">
    <citation type="submission" date="2015-08" db="EMBL/GenBank/DDBJ databases">
        <title>Complete DNA Sequence of Pseudomonas syringae pv. actinidiae, the Causal Agent of Kiwifruit Canker Disease.</title>
        <authorList>
            <person name="Rikkerink E.H.A."/>
            <person name="Fineran P.C."/>
        </authorList>
    </citation>
    <scope>NUCLEOTIDE SEQUENCE</scope>
    <source>
        <strain evidence="6">SkMP5</strain>
    </source>
</reference>
<gene>
    <name evidence="5" type="ORF">MBSD_2545</name>
    <name evidence="6" type="ORF">MBSD_n1292</name>
</gene>
<dbReference type="HOGENOM" id="CLU_1325119_0_0_6"/>
<dbReference type="GO" id="GO:0012505">
    <property type="term" value="C:endomembrane system"/>
    <property type="evidence" value="ECO:0007669"/>
    <property type="project" value="UniProtKB-ARBA"/>
</dbReference>
<proteinExistence type="predicted"/>
<evidence type="ECO:0000256" key="2">
    <source>
        <dbReference type="ARBA" id="ARBA00023034"/>
    </source>
</evidence>
<keyword evidence="4" id="KW-0472">Membrane</keyword>
<dbReference type="EMBL" id="DF970180">
    <property type="protein sequence ID" value="GAP65990.1"/>
    <property type="molecule type" value="Genomic_DNA"/>
</dbReference>
<dbReference type="GO" id="GO:0070273">
    <property type="term" value="F:phosphatidylinositol-4-phosphate binding"/>
    <property type="evidence" value="ECO:0007669"/>
    <property type="project" value="InterPro"/>
</dbReference>
<evidence type="ECO:0000313" key="7">
    <source>
        <dbReference type="Proteomes" id="UP000253740"/>
    </source>
</evidence>
<sequence length="207" mass="21924">MLIAERLLLLCLDPVRGTLHSQRPATSFDTLCAAAVLVDLQAQGRLRYAHGLLRADASLPPAQPLLAAALAALGEVPRTAPEAMRQIEQALRPLARRLLDALARGDLLHRVARVPGLPVFGVRHPLRSVQAHNAAVHTLREAARDPGRTEALGLLLGAEVAGVMARCLDAAAHARASAALLQLERLPADAPEGLATLAAVRRALLDD</sequence>
<dbReference type="AlphaFoldDB" id="A0A0K8QM46"/>
<comment type="subcellular location">
    <subcellularLocation>
        <location evidence="1">Golgi apparatus membrane</location>
        <topology evidence="1">Peripheral membrane protein</topology>
        <orientation evidence="1">Cytoplasmic side</orientation>
    </subcellularLocation>
</comment>
<evidence type="ECO:0000313" key="6">
    <source>
        <dbReference type="EMBL" id="GAP65990.1"/>
    </source>
</evidence>
<keyword evidence="2" id="KW-0333">Golgi apparatus</keyword>
<evidence type="ECO:0000313" key="5">
    <source>
        <dbReference type="EMBL" id="GAN45947.1"/>
    </source>
</evidence>
<protein>
    <submittedName>
        <fullName evidence="6">GPP34 domain containing protein</fullName>
    </submittedName>
</protein>
<dbReference type="RefSeq" id="WP_062536254.1">
    <property type="nucleotide sequence ID" value="NZ_DF970180.1"/>
</dbReference>
<evidence type="ECO:0000256" key="3">
    <source>
        <dbReference type="ARBA" id="ARBA00023121"/>
    </source>
</evidence>